<dbReference type="GO" id="GO:0046872">
    <property type="term" value="F:metal ion binding"/>
    <property type="evidence" value="ECO:0007669"/>
    <property type="project" value="InterPro"/>
</dbReference>
<dbReference type="InterPro" id="IPR008434">
    <property type="entry name" value="AcsF"/>
</dbReference>
<accession>A0A0P9CZ82</accession>
<dbReference type="PANTHER" id="PTHR31053">
    <property type="entry name" value="MAGNESIUM-PROTOPORPHYRIN IX MONOMETHYL ESTER [OXIDATIVE] CYCLASE, CHLOROPLASTIC"/>
    <property type="match status" value="1"/>
</dbReference>
<organism evidence="1 2">
    <name type="scientific">Kouleothrix aurantiaca</name>
    <dbReference type="NCBI Taxonomy" id="186479"/>
    <lineage>
        <taxon>Bacteria</taxon>
        <taxon>Bacillati</taxon>
        <taxon>Chloroflexota</taxon>
        <taxon>Chloroflexia</taxon>
        <taxon>Chloroflexales</taxon>
        <taxon>Roseiflexineae</taxon>
        <taxon>Roseiflexaceae</taxon>
        <taxon>Kouleothrix</taxon>
    </lineage>
</organism>
<sequence length="178" mass="20856">IHPIFKWFEKWCNDEYRHGEFFSLLMRSQPELLQGVNQRWIRFFLLAVYATMYLNDSRRADFYSALGLNWREYDQRVIRLTNNISTQVYPVTLPVDNPQFFKNLDACARYDALSRQLDARGDAISKLRSARLKSALGLRLFSTFRLPAQVTTEANRWQGLAGFPNYPGPRMHERAVSA</sequence>
<proteinExistence type="predicted"/>
<evidence type="ECO:0000313" key="2">
    <source>
        <dbReference type="Proteomes" id="UP000050509"/>
    </source>
</evidence>
<dbReference type="GO" id="GO:0048529">
    <property type="term" value="F:magnesium-protoporphyrin IX monomethyl ester (oxidative) cyclase activity"/>
    <property type="evidence" value="ECO:0007669"/>
    <property type="project" value="InterPro"/>
</dbReference>
<name>A0A0P9CZ82_9CHLR</name>
<dbReference type="AlphaFoldDB" id="A0A0P9CZ82"/>
<feature type="non-terminal residue" evidence="1">
    <location>
        <position position="1"/>
    </location>
</feature>
<dbReference type="GO" id="GO:0015979">
    <property type="term" value="P:photosynthesis"/>
    <property type="evidence" value="ECO:0007669"/>
    <property type="project" value="InterPro"/>
</dbReference>
<evidence type="ECO:0000313" key="1">
    <source>
        <dbReference type="EMBL" id="KPV51814.1"/>
    </source>
</evidence>
<dbReference type="PANTHER" id="PTHR31053:SF2">
    <property type="entry name" value="MAGNESIUM-PROTOPORPHYRIN IX MONOMETHYL ESTER [OXIDATIVE] CYCLASE, CHLOROPLASTIC"/>
    <property type="match status" value="1"/>
</dbReference>
<keyword evidence="2" id="KW-1185">Reference proteome</keyword>
<dbReference type="PATRIC" id="fig|186479.3.peg.10087"/>
<dbReference type="GO" id="GO:0015995">
    <property type="term" value="P:chlorophyll biosynthetic process"/>
    <property type="evidence" value="ECO:0007669"/>
    <property type="project" value="InterPro"/>
</dbReference>
<reference evidence="1 2" key="1">
    <citation type="submission" date="2015-09" db="EMBL/GenBank/DDBJ databases">
        <title>Draft genome sequence of Kouleothrix aurantiaca JCM 19913.</title>
        <authorList>
            <person name="Hemp J."/>
        </authorList>
    </citation>
    <scope>NUCLEOTIDE SEQUENCE [LARGE SCALE GENOMIC DNA]</scope>
    <source>
        <strain evidence="1 2">COM-B</strain>
    </source>
</reference>
<dbReference type="Proteomes" id="UP000050509">
    <property type="component" value="Unassembled WGS sequence"/>
</dbReference>
<gene>
    <name evidence="1" type="ORF">SE17_19085</name>
</gene>
<comment type="caution">
    <text evidence="1">The sequence shown here is derived from an EMBL/GenBank/DDBJ whole genome shotgun (WGS) entry which is preliminary data.</text>
</comment>
<dbReference type="EMBL" id="LJCR01000764">
    <property type="protein sequence ID" value="KPV51814.1"/>
    <property type="molecule type" value="Genomic_DNA"/>
</dbReference>
<protein>
    <submittedName>
        <fullName evidence="1">Magnesium-protoporphyrin IX monomethyl ester cyclase</fullName>
    </submittedName>
</protein>